<organism evidence="2 3">
    <name type="scientific">Arenivirga flava</name>
    <dbReference type="NCBI Taxonomy" id="1930060"/>
    <lineage>
        <taxon>Bacteria</taxon>
        <taxon>Bacillati</taxon>
        <taxon>Actinomycetota</taxon>
        <taxon>Actinomycetes</taxon>
        <taxon>Micrococcales</taxon>
        <taxon>Microbacteriaceae</taxon>
        <taxon>Arenivirga</taxon>
    </lineage>
</organism>
<accession>A0AA37UUY3</accession>
<proteinExistence type="predicted"/>
<evidence type="ECO:0000256" key="1">
    <source>
        <dbReference type="SAM" id="MobiDB-lite"/>
    </source>
</evidence>
<gene>
    <name evidence="2" type="ORF">GCM10025874_21950</name>
</gene>
<reference evidence="2 3" key="1">
    <citation type="journal article" date="2014" name="Int. J. Syst. Evol. Microbiol.">
        <title>Complete genome sequence of Corynebacterium casei LMG S-19264T (=DSM 44701T), isolated from a smear-ripened cheese.</title>
        <authorList>
            <consortium name="US DOE Joint Genome Institute (JGI-PGF)"/>
            <person name="Walter F."/>
            <person name="Albersmeier A."/>
            <person name="Kalinowski J."/>
            <person name="Ruckert C."/>
        </authorList>
    </citation>
    <scope>NUCLEOTIDE SEQUENCE [LARGE SCALE GENOMIC DNA]</scope>
    <source>
        <strain evidence="2 3">NBRC 112289</strain>
    </source>
</reference>
<sequence length="119" mass="12454">MDALVLRDGDSLTPHSEGPSCLDSMTAYAPLTWTLPVFHEVPPVVDGGPREGASGTTTSDGTGLLGYEVAEGDDSRAVAERFGLAMEDFVYCNPNLGGATDHPHLRPGSTQALRAPARS</sequence>
<evidence type="ECO:0000313" key="2">
    <source>
        <dbReference type="EMBL" id="GMA28942.1"/>
    </source>
</evidence>
<feature type="compositionally biased region" description="Low complexity" evidence="1">
    <location>
        <begin position="54"/>
        <end position="64"/>
    </location>
</feature>
<name>A0AA37UUY3_9MICO</name>
<keyword evidence="3" id="KW-1185">Reference proteome</keyword>
<dbReference type="Proteomes" id="UP001157160">
    <property type="component" value="Unassembled WGS sequence"/>
</dbReference>
<dbReference type="EMBL" id="BSUL01000001">
    <property type="protein sequence ID" value="GMA28942.1"/>
    <property type="molecule type" value="Genomic_DNA"/>
</dbReference>
<evidence type="ECO:0000313" key="3">
    <source>
        <dbReference type="Proteomes" id="UP001157160"/>
    </source>
</evidence>
<dbReference type="AlphaFoldDB" id="A0AA37UUY3"/>
<protein>
    <recommendedName>
        <fullName evidence="4">LysM domain-containing protein</fullName>
    </recommendedName>
</protein>
<comment type="caution">
    <text evidence="2">The sequence shown here is derived from an EMBL/GenBank/DDBJ whole genome shotgun (WGS) entry which is preliminary data.</text>
</comment>
<feature type="region of interest" description="Disordered" evidence="1">
    <location>
        <begin position="96"/>
        <end position="119"/>
    </location>
</feature>
<feature type="region of interest" description="Disordered" evidence="1">
    <location>
        <begin position="44"/>
        <end position="64"/>
    </location>
</feature>
<evidence type="ECO:0008006" key="4">
    <source>
        <dbReference type="Google" id="ProtNLM"/>
    </source>
</evidence>